<dbReference type="Proteomes" id="UP000607653">
    <property type="component" value="Unassembled WGS sequence"/>
</dbReference>
<evidence type="ECO:0000313" key="1">
    <source>
        <dbReference type="EMBL" id="DAD47793.1"/>
    </source>
</evidence>
<name>A0A822ZSE8_NELNU</name>
<protein>
    <submittedName>
        <fullName evidence="1">Uncharacterized protein</fullName>
    </submittedName>
</protein>
<reference evidence="1 2" key="1">
    <citation type="journal article" date="2020" name="Mol. Biol. Evol.">
        <title>Distinct Expression and Methylation Patterns for Genes with Different Fates following a Single Whole-Genome Duplication in Flowering Plants.</title>
        <authorList>
            <person name="Shi T."/>
            <person name="Rahmani R.S."/>
            <person name="Gugger P.F."/>
            <person name="Wang M."/>
            <person name="Li H."/>
            <person name="Zhang Y."/>
            <person name="Li Z."/>
            <person name="Wang Q."/>
            <person name="Van de Peer Y."/>
            <person name="Marchal K."/>
            <person name="Chen J."/>
        </authorList>
    </citation>
    <scope>NUCLEOTIDE SEQUENCE [LARGE SCALE GENOMIC DNA]</scope>
    <source>
        <tissue evidence="1">Leaf</tissue>
    </source>
</reference>
<dbReference type="EMBL" id="DUZY01000008">
    <property type="protein sequence ID" value="DAD47793.1"/>
    <property type="molecule type" value="Genomic_DNA"/>
</dbReference>
<accession>A0A822ZSE8</accession>
<comment type="caution">
    <text evidence="1">The sequence shown here is derived from an EMBL/GenBank/DDBJ whole genome shotgun (WGS) entry which is preliminary data.</text>
</comment>
<evidence type="ECO:0000313" key="2">
    <source>
        <dbReference type="Proteomes" id="UP000607653"/>
    </source>
</evidence>
<organism evidence="1 2">
    <name type="scientific">Nelumbo nucifera</name>
    <name type="common">Sacred lotus</name>
    <dbReference type="NCBI Taxonomy" id="4432"/>
    <lineage>
        <taxon>Eukaryota</taxon>
        <taxon>Viridiplantae</taxon>
        <taxon>Streptophyta</taxon>
        <taxon>Embryophyta</taxon>
        <taxon>Tracheophyta</taxon>
        <taxon>Spermatophyta</taxon>
        <taxon>Magnoliopsida</taxon>
        <taxon>Proteales</taxon>
        <taxon>Nelumbonaceae</taxon>
        <taxon>Nelumbo</taxon>
    </lineage>
</organism>
<dbReference type="AlphaFoldDB" id="A0A822ZSE8"/>
<sequence length="21" mass="2429">MLISIYLSANKKEDCIIMDNN</sequence>
<keyword evidence="2" id="KW-1185">Reference proteome</keyword>
<proteinExistence type="predicted"/>
<gene>
    <name evidence="1" type="ORF">HUJ06_017730</name>
</gene>